<evidence type="ECO:0000313" key="3">
    <source>
        <dbReference type="EMBL" id="KAG7286889.1"/>
    </source>
</evidence>
<dbReference type="PANTHER" id="PTHR35596:SF1">
    <property type="entry name" value="MICROBIAL-TYPE PARG CATALYTIC DOMAIN-CONTAINING PROTEIN"/>
    <property type="match status" value="1"/>
</dbReference>
<feature type="region of interest" description="Disordered" evidence="1">
    <location>
        <begin position="225"/>
        <end position="250"/>
    </location>
</feature>
<proteinExistence type="predicted"/>
<dbReference type="AlphaFoldDB" id="A0AAD4EST1"/>
<dbReference type="InterPro" id="IPR019261">
    <property type="entry name" value="PARG_cat_microbial"/>
</dbReference>
<protein>
    <recommendedName>
        <fullName evidence="2">Microbial-type PARG catalytic domain-containing protein</fullName>
    </recommendedName>
</protein>
<dbReference type="InterPro" id="IPR012664">
    <property type="entry name" value="CHP02452"/>
</dbReference>
<dbReference type="SUPFAM" id="SSF52949">
    <property type="entry name" value="Macro domain-like"/>
    <property type="match status" value="1"/>
</dbReference>
<dbReference type="InterPro" id="IPR043472">
    <property type="entry name" value="Macro_dom-like"/>
</dbReference>
<gene>
    <name evidence="3" type="ORF">NEMBOFW57_006388</name>
</gene>
<dbReference type="Proteomes" id="UP001197093">
    <property type="component" value="Unassembled WGS sequence"/>
</dbReference>
<name>A0AAD4EST1_9PEZI</name>
<comment type="caution">
    <text evidence="3">The sequence shown here is derived from an EMBL/GenBank/DDBJ whole genome shotgun (WGS) entry which is preliminary data.</text>
</comment>
<evidence type="ECO:0000313" key="4">
    <source>
        <dbReference type="Proteomes" id="UP001197093"/>
    </source>
</evidence>
<dbReference type="Gene3D" id="3.40.220.10">
    <property type="entry name" value="Leucine Aminopeptidase, subunit E, domain 1"/>
    <property type="match status" value="1"/>
</dbReference>
<dbReference type="NCBIfam" id="TIGR02452">
    <property type="entry name" value="TIGR02452 family protein"/>
    <property type="match status" value="1"/>
</dbReference>
<accession>A0AAD4EST1</accession>
<sequence length="351" mass="37926">MWRKKYYEDPRRLALAAVAKETETTTPTIASSLPHLDPAKSEKLDLRTLPPLDASKCPRFKLTNRPGFAYGTTSRVLNQDSFDAALAMPSSTLGIPLSVGKPTSTVETEILGHLKSIAASPGNLDPTTATRVAVLNMASERSPGGGWLKGASAQEEALCFRSTLAASLHRVLYPIQQRAGLYTRDVVVFRTSMTDGHKLMIPATPASNLPVVSALSVAGIRRPDVKPLDEASGSTGQTDNSSGHKGNAAKGPFVFADPAARELTKDKMRLCLRMAGARGTTMLVLGAIGCGAFRNPPEEVVKCWQEVLDEDEFAGGWFKEIWFAVYDRRKEGNFEIFSKAFDGKVVGGKAW</sequence>
<dbReference type="PANTHER" id="PTHR35596">
    <property type="entry name" value="DUF2263 DOMAIN-CONTAINING PROTEIN"/>
    <property type="match status" value="1"/>
</dbReference>
<evidence type="ECO:0000259" key="2">
    <source>
        <dbReference type="Pfam" id="PF10021"/>
    </source>
</evidence>
<evidence type="ECO:0000256" key="1">
    <source>
        <dbReference type="SAM" id="MobiDB-lite"/>
    </source>
</evidence>
<reference evidence="3" key="1">
    <citation type="submission" date="2023-02" db="EMBL/GenBank/DDBJ databases">
        <authorList>
            <person name="Palmer J.M."/>
        </authorList>
    </citation>
    <scope>NUCLEOTIDE SEQUENCE</scope>
    <source>
        <strain evidence="3">FW57</strain>
    </source>
</reference>
<feature type="domain" description="Microbial-type PARG catalytic" evidence="2">
    <location>
        <begin position="125"/>
        <end position="185"/>
    </location>
</feature>
<feature type="compositionally biased region" description="Polar residues" evidence="1">
    <location>
        <begin position="232"/>
        <end position="244"/>
    </location>
</feature>
<organism evidence="3 4">
    <name type="scientific">Staphylotrichum longicolle</name>
    <dbReference type="NCBI Taxonomy" id="669026"/>
    <lineage>
        <taxon>Eukaryota</taxon>
        <taxon>Fungi</taxon>
        <taxon>Dikarya</taxon>
        <taxon>Ascomycota</taxon>
        <taxon>Pezizomycotina</taxon>
        <taxon>Sordariomycetes</taxon>
        <taxon>Sordariomycetidae</taxon>
        <taxon>Sordariales</taxon>
        <taxon>Chaetomiaceae</taxon>
        <taxon>Staphylotrichum</taxon>
    </lineage>
</organism>
<dbReference type="Pfam" id="PF10021">
    <property type="entry name" value="PARG_cat_microb"/>
    <property type="match status" value="1"/>
</dbReference>
<keyword evidence="4" id="KW-1185">Reference proteome</keyword>
<dbReference type="EMBL" id="JAHCVI010000003">
    <property type="protein sequence ID" value="KAG7286889.1"/>
    <property type="molecule type" value="Genomic_DNA"/>
</dbReference>